<protein>
    <submittedName>
        <fullName evidence="2">31315_t:CDS:1</fullName>
    </submittedName>
</protein>
<feature type="compositionally biased region" description="Polar residues" evidence="1">
    <location>
        <begin position="96"/>
        <end position="105"/>
    </location>
</feature>
<organism evidence="2 3">
    <name type="scientific">Gigaspora margarita</name>
    <dbReference type="NCBI Taxonomy" id="4874"/>
    <lineage>
        <taxon>Eukaryota</taxon>
        <taxon>Fungi</taxon>
        <taxon>Fungi incertae sedis</taxon>
        <taxon>Mucoromycota</taxon>
        <taxon>Glomeromycotina</taxon>
        <taxon>Glomeromycetes</taxon>
        <taxon>Diversisporales</taxon>
        <taxon>Gigasporaceae</taxon>
        <taxon>Gigaspora</taxon>
    </lineage>
</organism>
<feature type="compositionally biased region" description="Basic and acidic residues" evidence="1">
    <location>
        <begin position="79"/>
        <end position="94"/>
    </location>
</feature>
<keyword evidence="3" id="KW-1185">Reference proteome</keyword>
<gene>
    <name evidence="2" type="ORF">GMARGA_LOCUS43754</name>
</gene>
<name>A0ABN7XI10_GIGMA</name>
<accession>A0ABN7XI10</accession>
<sequence>QEQLQDAINRLIVLWNQNPLSQTKSLIIEGTQADIVDRVIDTPFSRTVGESLDDTLLFENTETLTSVAENPKQIDNPVDSEKDHSRRIRNDLLDRPNNTPFRQNP</sequence>
<dbReference type="Proteomes" id="UP000789901">
    <property type="component" value="Unassembled WGS sequence"/>
</dbReference>
<comment type="caution">
    <text evidence="2">The sequence shown here is derived from an EMBL/GenBank/DDBJ whole genome shotgun (WGS) entry which is preliminary data.</text>
</comment>
<dbReference type="EMBL" id="CAJVQB010144142">
    <property type="protein sequence ID" value="CAG8854933.1"/>
    <property type="molecule type" value="Genomic_DNA"/>
</dbReference>
<feature type="non-terminal residue" evidence="2">
    <location>
        <position position="105"/>
    </location>
</feature>
<reference evidence="2 3" key="1">
    <citation type="submission" date="2021-06" db="EMBL/GenBank/DDBJ databases">
        <authorList>
            <person name="Kallberg Y."/>
            <person name="Tangrot J."/>
            <person name="Rosling A."/>
        </authorList>
    </citation>
    <scope>NUCLEOTIDE SEQUENCE [LARGE SCALE GENOMIC DNA]</scope>
    <source>
        <strain evidence="2 3">120-4 pot B 10/14</strain>
    </source>
</reference>
<proteinExistence type="predicted"/>
<feature type="non-terminal residue" evidence="2">
    <location>
        <position position="1"/>
    </location>
</feature>
<evidence type="ECO:0000256" key="1">
    <source>
        <dbReference type="SAM" id="MobiDB-lite"/>
    </source>
</evidence>
<evidence type="ECO:0000313" key="3">
    <source>
        <dbReference type="Proteomes" id="UP000789901"/>
    </source>
</evidence>
<evidence type="ECO:0000313" key="2">
    <source>
        <dbReference type="EMBL" id="CAG8854933.1"/>
    </source>
</evidence>
<feature type="region of interest" description="Disordered" evidence="1">
    <location>
        <begin position="63"/>
        <end position="105"/>
    </location>
</feature>